<keyword evidence="2" id="KW-1185">Reference proteome</keyword>
<proteinExistence type="predicted"/>
<name>A0ACB9A1G0_9ASTR</name>
<reference evidence="2" key="1">
    <citation type="journal article" date="2022" name="Mol. Ecol. Resour.">
        <title>The genomes of chicory, endive, great burdock and yacon provide insights into Asteraceae palaeo-polyploidization history and plant inulin production.</title>
        <authorList>
            <person name="Fan W."/>
            <person name="Wang S."/>
            <person name="Wang H."/>
            <person name="Wang A."/>
            <person name="Jiang F."/>
            <person name="Liu H."/>
            <person name="Zhao H."/>
            <person name="Xu D."/>
            <person name="Zhang Y."/>
        </authorList>
    </citation>
    <scope>NUCLEOTIDE SEQUENCE [LARGE SCALE GENOMIC DNA]</scope>
    <source>
        <strain evidence="2">cv. Yunnan</strain>
    </source>
</reference>
<organism evidence="1 2">
    <name type="scientific">Smallanthus sonchifolius</name>
    <dbReference type="NCBI Taxonomy" id="185202"/>
    <lineage>
        <taxon>Eukaryota</taxon>
        <taxon>Viridiplantae</taxon>
        <taxon>Streptophyta</taxon>
        <taxon>Embryophyta</taxon>
        <taxon>Tracheophyta</taxon>
        <taxon>Spermatophyta</taxon>
        <taxon>Magnoliopsida</taxon>
        <taxon>eudicotyledons</taxon>
        <taxon>Gunneridae</taxon>
        <taxon>Pentapetalae</taxon>
        <taxon>asterids</taxon>
        <taxon>campanulids</taxon>
        <taxon>Asterales</taxon>
        <taxon>Asteraceae</taxon>
        <taxon>Asteroideae</taxon>
        <taxon>Heliantheae alliance</taxon>
        <taxon>Millerieae</taxon>
        <taxon>Smallanthus</taxon>
    </lineage>
</organism>
<reference evidence="1 2" key="2">
    <citation type="journal article" date="2022" name="Mol. Ecol. Resour.">
        <title>The genomes of chicory, endive, great burdock and yacon provide insights into Asteraceae paleo-polyploidization history and plant inulin production.</title>
        <authorList>
            <person name="Fan W."/>
            <person name="Wang S."/>
            <person name="Wang H."/>
            <person name="Wang A."/>
            <person name="Jiang F."/>
            <person name="Liu H."/>
            <person name="Zhao H."/>
            <person name="Xu D."/>
            <person name="Zhang Y."/>
        </authorList>
    </citation>
    <scope>NUCLEOTIDE SEQUENCE [LARGE SCALE GENOMIC DNA]</scope>
    <source>
        <strain evidence="2">cv. Yunnan</strain>
        <tissue evidence="1">Leaves</tissue>
    </source>
</reference>
<evidence type="ECO:0000313" key="1">
    <source>
        <dbReference type="EMBL" id="KAI3703708.1"/>
    </source>
</evidence>
<dbReference type="EMBL" id="CM042042">
    <property type="protein sequence ID" value="KAI3703708.1"/>
    <property type="molecule type" value="Genomic_DNA"/>
</dbReference>
<comment type="caution">
    <text evidence="1">The sequence shown here is derived from an EMBL/GenBank/DDBJ whole genome shotgun (WGS) entry which is preliminary data.</text>
</comment>
<evidence type="ECO:0000313" key="2">
    <source>
        <dbReference type="Proteomes" id="UP001056120"/>
    </source>
</evidence>
<accession>A0ACB9A1G0</accession>
<dbReference type="Proteomes" id="UP001056120">
    <property type="component" value="Linkage Group LG25"/>
</dbReference>
<gene>
    <name evidence="1" type="ORF">L1987_73902</name>
</gene>
<protein>
    <submittedName>
        <fullName evidence="1">Uncharacterized protein</fullName>
    </submittedName>
</protein>
<sequence length="120" mass="13727">MRRSMESGILKLIEHLNCCFSGNFICGKGFRCDWEALSHLFLNIDFNVILVVGLLMNNLFIYQMIDVVCHESMPINKLCTAFVNQLRTLDVAKTTVKEKGFLYNEADASMPQLTSQQMKK</sequence>